<dbReference type="AlphaFoldDB" id="A0A386JBS1"/>
<proteinExistence type="predicted"/>
<gene>
    <name evidence="1" type="ORF">pHSJD-312_00020</name>
</gene>
<organism evidence="1">
    <name type="scientific">Clostridioides difficile</name>
    <name type="common">Peptoclostridium difficile</name>
    <dbReference type="NCBI Taxonomy" id="1496"/>
    <lineage>
        <taxon>Bacteria</taxon>
        <taxon>Bacillati</taxon>
        <taxon>Bacillota</taxon>
        <taxon>Clostridia</taxon>
        <taxon>Peptostreptococcales</taxon>
        <taxon>Peptostreptococcaceae</taxon>
        <taxon>Clostridioides</taxon>
    </lineage>
</organism>
<keyword evidence="1" id="KW-0614">Plasmid</keyword>
<geneLocation type="plasmid" evidence="1">
    <name>pHSJD-312</name>
</geneLocation>
<reference evidence="1" key="1">
    <citation type="journal article" date="2018" name="Sci. Rep.">
        <title>Novel Clade C-I Clostridium difficile strains escape diagnostic tests, differ in pathogenicity potential and carry toxins on extrachromosomal elements.</title>
        <authorList>
            <person name="Ramirez-Vargas G."/>
            <person name="Lopez-Urena D."/>
            <person name="Badilla A."/>
            <person name="Orozco-Aguilar J."/>
            <person name="Murillo T."/>
            <person name="Rojas P."/>
            <person name="Riedel T."/>
            <person name="Overmann J."/>
            <person name="Gonzalez G."/>
            <person name="Chaves-Olarte E."/>
            <person name="Quesada-Gomez C."/>
            <person name="Rodriguez C."/>
        </authorList>
    </citation>
    <scope>NUCLEOTIDE SEQUENCE</scope>
    <source>
        <strain evidence="1">HSJD-312</strain>
        <plasmid evidence="1">pHSJD-312</plasmid>
    </source>
</reference>
<name>A0A386JBS1_CLODI</name>
<protein>
    <submittedName>
        <fullName evidence="1">Uncharacterized protein</fullName>
    </submittedName>
</protein>
<dbReference type="EMBL" id="MG973074">
    <property type="protein sequence ID" value="AYD68643.1"/>
    <property type="molecule type" value="Genomic_DNA"/>
</dbReference>
<evidence type="ECO:0000313" key="1">
    <source>
        <dbReference type="EMBL" id="AYD68643.1"/>
    </source>
</evidence>
<accession>A0A386JBS1</accession>
<sequence length="261" mass="30904">MFKHIGQSEKNILMYNLKELSKIKISFKENYINTKQFINMKLSFNDALDFYISLLKSNNCYCCVNRNKIILQYLKNFNMINTNIINIILKSTSDMISEVTQDENAFELVEELFNTLESFCNINHIFTSYYDLITSRYEKTLMYNDTNMYKIFEDIILYIEDCLEISSKKIEDTYTFHDEFYSYFTNDIMVIAINIAIKNNIISLIKNLFIDDYGDDCYCSSGYTFLRISTNTLSKSGIRTDVFILILLSILEERYNENYII</sequence>
<dbReference type="RefSeq" id="WP_021383367.1">
    <property type="nucleotide sequence ID" value="NZ_LJCL01000008.1"/>
</dbReference>